<comment type="pathway">
    <text evidence="11">Porphyrin-containing compound metabolism.</text>
</comment>
<comment type="caution">
    <text evidence="13">The sequence shown here is derived from an EMBL/GenBank/DDBJ whole genome shotgun (WGS) entry which is preliminary data.</text>
</comment>
<keyword evidence="5 12" id="KW-1133">Transmembrane helix</keyword>
<keyword evidence="14" id="KW-1185">Reference proteome</keyword>
<evidence type="ECO:0000256" key="6">
    <source>
        <dbReference type="ARBA" id="ARBA00023002"/>
    </source>
</evidence>
<evidence type="ECO:0000313" key="14">
    <source>
        <dbReference type="Proteomes" id="UP001565927"/>
    </source>
</evidence>
<dbReference type="RefSeq" id="WP_370440264.1">
    <property type="nucleotide sequence ID" value="NZ_JBGFTU010000004.1"/>
</dbReference>
<feature type="transmembrane region" description="Helical" evidence="12">
    <location>
        <begin position="79"/>
        <end position="97"/>
    </location>
</feature>
<sequence length="310" mass="31999">MTQLTDPATRQPRTHTRAVRWTTTVAVAVAVLIIVTGGIVRVTGSGLGCPTWPRCTDDSFTSATAATGLHGAIEFGNRLLTVVICVAVGAVIIACLLQRPRHRALLFSAWGQFVGVLLNAVVGGITVLTGLNPYVVAGHFLAAIALLVSTTVSYDIAHRAVVPAPAESTRRLARWLVVVTGVVVVVGTVVTGAGPHPGDSAEIHRIPVHWATVTVVHGVVAVAALALAAVVVLVARRAGDDLVARRATVLLVLFVAQAALGTYQSLDGLPGLAVVLHLFGAALTAAGAARVLLAARSTTVDRRAPRTQPA</sequence>
<feature type="transmembrane region" description="Helical" evidence="12">
    <location>
        <begin position="104"/>
        <end position="128"/>
    </location>
</feature>
<comment type="subcellular location">
    <subcellularLocation>
        <location evidence="1">Membrane</location>
        <topology evidence="1">Multi-pass membrane protein</topology>
    </subcellularLocation>
</comment>
<dbReference type="EMBL" id="JBGFTU010000004">
    <property type="protein sequence ID" value="MEZ0164014.1"/>
    <property type="molecule type" value="Genomic_DNA"/>
</dbReference>
<keyword evidence="7" id="KW-0408">Iron</keyword>
<proteinExistence type="predicted"/>
<accession>A0ABV4GYU0</accession>
<organism evidence="13 14">
    <name type="scientific">Kineococcus halophytocola</name>
    <dbReference type="NCBI Taxonomy" id="3234027"/>
    <lineage>
        <taxon>Bacteria</taxon>
        <taxon>Bacillati</taxon>
        <taxon>Actinomycetota</taxon>
        <taxon>Actinomycetes</taxon>
        <taxon>Kineosporiales</taxon>
        <taxon>Kineosporiaceae</taxon>
        <taxon>Kineococcus</taxon>
    </lineage>
</organism>
<evidence type="ECO:0000313" key="13">
    <source>
        <dbReference type="EMBL" id="MEZ0164014.1"/>
    </source>
</evidence>
<dbReference type="InterPro" id="IPR050450">
    <property type="entry name" value="COX15/CtaA_HemeA_synthase"/>
</dbReference>
<evidence type="ECO:0000256" key="3">
    <source>
        <dbReference type="ARBA" id="ARBA00022692"/>
    </source>
</evidence>
<dbReference type="Proteomes" id="UP001565927">
    <property type="component" value="Unassembled WGS sequence"/>
</dbReference>
<feature type="transmembrane region" description="Helical" evidence="12">
    <location>
        <begin position="134"/>
        <end position="154"/>
    </location>
</feature>
<feature type="transmembrane region" description="Helical" evidence="12">
    <location>
        <begin position="214"/>
        <end position="235"/>
    </location>
</feature>
<dbReference type="Pfam" id="PF02628">
    <property type="entry name" value="COX15-CtaA"/>
    <property type="match status" value="1"/>
</dbReference>
<evidence type="ECO:0000256" key="2">
    <source>
        <dbReference type="ARBA" id="ARBA00022475"/>
    </source>
</evidence>
<feature type="transmembrane region" description="Helical" evidence="12">
    <location>
        <begin position="21"/>
        <end position="40"/>
    </location>
</feature>
<evidence type="ECO:0000256" key="4">
    <source>
        <dbReference type="ARBA" id="ARBA00022723"/>
    </source>
</evidence>
<dbReference type="PANTHER" id="PTHR35457:SF1">
    <property type="entry name" value="HEME A SYNTHASE"/>
    <property type="match status" value="1"/>
</dbReference>
<keyword evidence="9 12" id="KW-0472">Membrane</keyword>
<keyword evidence="2" id="KW-1003">Cell membrane</keyword>
<keyword evidence="4" id="KW-0479">Metal-binding</keyword>
<evidence type="ECO:0000256" key="8">
    <source>
        <dbReference type="ARBA" id="ARBA00023133"/>
    </source>
</evidence>
<feature type="transmembrane region" description="Helical" evidence="12">
    <location>
        <begin position="175"/>
        <end position="194"/>
    </location>
</feature>
<feature type="transmembrane region" description="Helical" evidence="12">
    <location>
        <begin position="272"/>
        <end position="293"/>
    </location>
</feature>
<dbReference type="PANTHER" id="PTHR35457">
    <property type="entry name" value="HEME A SYNTHASE"/>
    <property type="match status" value="1"/>
</dbReference>
<keyword evidence="3 12" id="KW-0812">Transmembrane</keyword>
<protein>
    <submittedName>
        <fullName evidence="13">Heme A synthase</fullName>
    </submittedName>
</protein>
<keyword evidence="10" id="KW-1015">Disulfide bond</keyword>
<evidence type="ECO:0000256" key="12">
    <source>
        <dbReference type="SAM" id="Phobius"/>
    </source>
</evidence>
<gene>
    <name evidence="13" type="ORF">AB2L27_04445</name>
</gene>
<keyword evidence="8" id="KW-0350">Heme biosynthesis</keyword>
<feature type="transmembrane region" description="Helical" evidence="12">
    <location>
        <begin position="247"/>
        <end position="266"/>
    </location>
</feature>
<name>A0ABV4GYU0_9ACTN</name>
<evidence type="ECO:0000256" key="11">
    <source>
        <dbReference type="ARBA" id="ARBA00023444"/>
    </source>
</evidence>
<evidence type="ECO:0000256" key="10">
    <source>
        <dbReference type="ARBA" id="ARBA00023157"/>
    </source>
</evidence>
<evidence type="ECO:0000256" key="1">
    <source>
        <dbReference type="ARBA" id="ARBA00004141"/>
    </source>
</evidence>
<dbReference type="InterPro" id="IPR003780">
    <property type="entry name" value="COX15/CtaA_fam"/>
</dbReference>
<evidence type="ECO:0000256" key="9">
    <source>
        <dbReference type="ARBA" id="ARBA00023136"/>
    </source>
</evidence>
<reference evidence="13 14" key="1">
    <citation type="submission" date="2024-07" db="EMBL/GenBank/DDBJ databases">
        <authorList>
            <person name="Thanompreechachai J."/>
            <person name="Duangmal K."/>
        </authorList>
    </citation>
    <scope>NUCLEOTIDE SEQUENCE [LARGE SCALE GENOMIC DNA]</scope>
    <source>
        <strain evidence="13 14">LSe6-4</strain>
    </source>
</reference>
<evidence type="ECO:0000256" key="5">
    <source>
        <dbReference type="ARBA" id="ARBA00022989"/>
    </source>
</evidence>
<evidence type="ECO:0000256" key="7">
    <source>
        <dbReference type="ARBA" id="ARBA00023004"/>
    </source>
</evidence>
<keyword evidence="6" id="KW-0560">Oxidoreductase</keyword>